<dbReference type="Proteomes" id="UP000694005">
    <property type="component" value="Chromosome A06"/>
</dbReference>
<dbReference type="Pfam" id="PF09331">
    <property type="entry name" value="DUF1985"/>
    <property type="match status" value="1"/>
</dbReference>
<feature type="non-terminal residue" evidence="2">
    <location>
        <position position="116"/>
    </location>
</feature>
<evidence type="ECO:0000313" key="2">
    <source>
        <dbReference type="EMBL" id="CAG7872427.1"/>
    </source>
</evidence>
<dbReference type="PANTHER" id="PTHR48449">
    <property type="entry name" value="DUF1985 DOMAIN-CONTAINING PROTEIN"/>
    <property type="match status" value="1"/>
</dbReference>
<sequence>MEEVELPSRLFETGYEPVGRKRVNSYFNLRWIELIKLALDEEDLEMLQGTQFATVLRMGGHTFSVMFAHYFLSRQLVTLKEFELWWTFAGKPIRYAIEDFALVTGLNCEEPPASSM</sequence>
<evidence type="ECO:0000313" key="3">
    <source>
        <dbReference type="Proteomes" id="UP000694005"/>
    </source>
</evidence>
<feature type="domain" description="DUF1985" evidence="1">
    <location>
        <begin position="72"/>
        <end position="113"/>
    </location>
</feature>
<proteinExistence type="predicted"/>
<organism evidence="2 3">
    <name type="scientific">Brassica campestris</name>
    <name type="common">Field mustard</name>
    <dbReference type="NCBI Taxonomy" id="3711"/>
    <lineage>
        <taxon>Eukaryota</taxon>
        <taxon>Viridiplantae</taxon>
        <taxon>Streptophyta</taxon>
        <taxon>Embryophyta</taxon>
        <taxon>Tracheophyta</taxon>
        <taxon>Spermatophyta</taxon>
        <taxon>Magnoliopsida</taxon>
        <taxon>eudicotyledons</taxon>
        <taxon>Gunneridae</taxon>
        <taxon>Pentapetalae</taxon>
        <taxon>rosids</taxon>
        <taxon>malvids</taxon>
        <taxon>Brassicales</taxon>
        <taxon>Brassicaceae</taxon>
        <taxon>Brassiceae</taxon>
        <taxon>Brassica</taxon>
    </lineage>
</organism>
<dbReference type="Gramene" id="A06p46670.2_BraZ1">
    <property type="protein sequence ID" value="A06p46670.2_BraZ1.CDS.1"/>
    <property type="gene ID" value="A06g46670.2_BraZ1"/>
</dbReference>
<dbReference type="InterPro" id="IPR015410">
    <property type="entry name" value="DUF1985"/>
</dbReference>
<evidence type="ECO:0000259" key="1">
    <source>
        <dbReference type="Pfam" id="PF09331"/>
    </source>
</evidence>
<reference evidence="2 3" key="1">
    <citation type="submission" date="2021-07" db="EMBL/GenBank/DDBJ databases">
        <authorList>
            <consortium name="Genoscope - CEA"/>
            <person name="William W."/>
        </authorList>
    </citation>
    <scope>NUCLEOTIDE SEQUENCE [LARGE SCALE GENOMIC DNA]</scope>
</reference>
<dbReference type="AlphaFoldDB" id="A0A8D9DED1"/>
<protein>
    <recommendedName>
        <fullName evidence="1">DUF1985 domain-containing protein</fullName>
    </recommendedName>
</protein>
<dbReference type="PANTHER" id="PTHR48449:SF1">
    <property type="entry name" value="DUF1985 DOMAIN-CONTAINING PROTEIN"/>
    <property type="match status" value="1"/>
</dbReference>
<name>A0A8D9DED1_BRACM</name>
<gene>
    <name evidence="2" type="ORF">BRAPAZ1V2_A06P46670.2</name>
</gene>
<accession>A0A8D9DED1</accession>
<dbReference type="EMBL" id="LS974622">
    <property type="protein sequence ID" value="CAG7872427.1"/>
    <property type="molecule type" value="Genomic_DNA"/>
</dbReference>